<dbReference type="PROSITE" id="PS50850">
    <property type="entry name" value="MFS"/>
    <property type="match status" value="1"/>
</dbReference>
<dbReference type="GO" id="GO:0022857">
    <property type="term" value="F:transmembrane transporter activity"/>
    <property type="evidence" value="ECO:0007669"/>
    <property type="project" value="InterPro"/>
</dbReference>
<name>A0A9N9MQX0_9CUCU</name>
<feature type="transmembrane region" description="Helical" evidence="10">
    <location>
        <begin position="160"/>
        <end position="178"/>
    </location>
</feature>
<dbReference type="FunFam" id="1.20.1250.20:FF:000218">
    <property type="entry name" value="facilitated trehalose transporter Tret1"/>
    <property type="match status" value="1"/>
</dbReference>
<evidence type="ECO:0000313" key="12">
    <source>
        <dbReference type="EMBL" id="CAG9769153.1"/>
    </source>
</evidence>
<keyword evidence="3" id="KW-1003">Cell membrane</keyword>
<evidence type="ECO:0000256" key="1">
    <source>
        <dbReference type="ARBA" id="ARBA00004651"/>
    </source>
</evidence>
<feature type="transmembrane region" description="Helical" evidence="10">
    <location>
        <begin position="127"/>
        <end position="148"/>
    </location>
</feature>
<gene>
    <name evidence="12" type="ORF">CEUTPL_LOCUS9669</name>
</gene>
<dbReference type="InterPro" id="IPR050549">
    <property type="entry name" value="MFS_Trehalose_Transporter"/>
</dbReference>
<dbReference type="GO" id="GO:0005886">
    <property type="term" value="C:plasma membrane"/>
    <property type="evidence" value="ECO:0007669"/>
    <property type="project" value="UniProtKB-SubCell"/>
</dbReference>
<keyword evidence="4" id="KW-0762">Sugar transport</keyword>
<feature type="transmembrane region" description="Helical" evidence="10">
    <location>
        <begin position="74"/>
        <end position="94"/>
    </location>
</feature>
<feature type="transmembrane region" description="Helical" evidence="10">
    <location>
        <begin position="101"/>
        <end position="121"/>
    </location>
</feature>
<dbReference type="PROSITE" id="PS00217">
    <property type="entry name" value="SUGAR_TRANSPORT_2"/>
    <property type="match status" value="1"/>
</dbReference>
<feature type="transmembrane region" description="Helical" evidence="10">
    <location>
        <begin position="367"/>
        <end position="392"/>
    </location>
</feature>
<comment type="subcellular location">
    <subcellularLocation>
        <location evidence="1">Cell membrane</location>
        <topology evidence="1">Multi-pass membrane protein</topology>
    </subcellularLocation>
</comment>
<proteinExistence type="inferred from homology"/>
<evidence type="ECO:0000256" key="2">
    <source>
        <dbReference type="ARBA" id="ARBA00022448"/>
    </source>
</evidence>
<feature type="transmembrane region" description="Helical" evidence="10">
    <location>
        <begin position="432"/>
        <end position="452"/>
    </location>
</feature>
<sequence length="475" mass="51933">MLDSECTLSEKMENVEKKARRNYFIYFAAISVNLICFSTGIAYAWTSPLLPKFESNDPSINPIGRPLSASESGLLVSVINFGLLFGPILSGGLAGRIGKKATLLISALPILVAQVICIFAKSLEVFLVARFLMGVTTGAAWSLMPGYISEICEPKIRGALNSLIAVFSAIGYQYTYIVGPFVSIMWFSILNTIPALLFFICVYFFVPDSPYDLVMKNDFQSAEESLIRLRRKSDVKKDLIEIQRVVVANAQSHAKIMDIFKNKGSVAALIICSALMAFNCFSGVLIVLGYTQPIFEQAGSSIPPTYSAMMVGTISLIATILTTQLIDRLGRRPILILSSLIASLAHVSLGIFFHLQSKNVNTESFGWVPICSVIAFMFFFNFGIAPLTWIILGELFASNIKAVAASLCSSVNYFSAFALTAAYTYVVASIGTANTFFFFGVMMAACSLFCTFKLPETNGKTFEEIYAILNKKTGK</sequence>
<keyword evidence="7 10" id="KW-0472">Membrane</keyword>
<dbReference type="InterPro" id="IPR005829">
    <property type="entry name" value="Sugar_transporter_CS"/>
</dbReference>
<protein>
    <recommendedName>
        <fullName evidence="11">Major facilitator superfamily (MFS) profile domain-containing protein</fullName>
    </recommendedName>
</protein>
<evidence type="ECO:0000256" key="3">
    <source>
        <dbReference type="ARBA" id="ARBA00022475"/>
    </source>
</evidence>
<dbReference type="Gene3D" id="1.20.1250.20">
    <property type="entry name" value="MFS general substrate transporter like domains"/>
    <property type="match status" value="1"/>
</dbReference>
<dbReference type="PANTHER" id="PTHR48021:SF47">
    <property type="entry name" value="GH17672P"/>
    <property type="match status" value="1"/>
</dbReference>
<feature type="transmembrane region" description="Helical" evidence="10">
    <location>
        <begin position="23"/>
        <end position="45"/>
    </location>
</feature>
<organism evidence="12 13">
    <name type="scientific">Ceutorhynchus assimilis</name>
    <name type="common">cabbage seed weevil</name>
    <dbReference type="NCBI Taxonomy" id="467358"/>
    <lineage>
        <taxon>Eukaryota</taxon>
        <taxon>Metazoa</taxon>
        <taxon>Ecdysozoa</taxon>
        <taxon>Arthropoda</taxon>
        <taxon>Hexapoda</taxon>
        <taxon>Insecta</taxon>
        <taxon>Pterygota</taxon>
        <taxon>Neoptera</taxon>
        <taxon>Endopterygota</taxon>
        <taxon>Coleoptera</taxon>
        <taxon>Polyphaga</taxon>
        <taxon>Cucujiformia</taxon>
        <taxon>Curculionidae</taxon>
        <taxon>Ceutorhynchinae</taxon>
        <taxon>Ceutorhynchus</taxon>
    </lineage>
</organism>
<dbReference type="InterPro" id="IPR036259">
    <property type="entry name" value="MFS_trans_sf"/>
</dbReference>
<evidence type="ECO:0000256" key="7">
    <source>
        <dbReference type="ARBA" id="ARBA00023136"/>
    </source>
</evidence>
<dbReference type="NCBIfam" id="TIGR00879">
    <property type="entry name" value="SP"/>
    <property type="match status" value="1"/>
</dbReference>
<dbReference type="PRINTS" id="PR00171">
    <property type="entry name" value="SUGRTRNSPORT"/>
</dbReference>
<evidence type="ECO:0000256" key="5">
    <source>
        <dbReference type="ARBA" id="ARBA00022692"/>
    </source>
</evidence>
<evidence type="ECO:0000256" key="10">
    <source>
        <dbReference type="SAM" id="Phobius"/>
    </source>
</evidence>
<evidence type="ECO:0000256" key="9">
    <source>
        <dbReference type="RuleBase" id="RU003346"/>
    </source>
</evidence>
<keyword evidence="8" id="KW-0325">Glycoprotein</keyword>
<feature type="domain" description="Major facilitator superfamily (MFS) profile" evidence="11">
    <location>
        <begin position="24"/>
        <end position="458"/>
    </location>
</feature>
<reference evidence="12" key="1">
    <citation type="submission" date="2022-01" db="EMBL/GenBank/DDBJ databases">
        <authorList>
            <person name="King R."/>
        </authorList>
    </citation>
    <scope>NUCLEOTIDE SEQUENCE</scope>
</reference>
<dbReference type="InterPro" id="IPR020846">
    <property type="entry name" value="MFS_dom"/>
</dbReference>
<dbReference type="InterPro" id="IPR003663">
    <property type="entry name" value="Sugar/inositol_transpt"/>
</dbReference>
<dbReference type="AlphaFoldDB" id="A0A9N9MQX0"/>
<keyword evidence="6 10" id="KW-1133">Transmembrane helix</keyword>
<feature type="transmembrane region" description="Helical" evidence="10">
    <location>
        <begin position="302"/>
        <end position="322"/>
    </location>
</feature>
<keyword evidence="13" id="KW-1185">Reference proteome</keyword>
<dbReference type="PANTHER" id="PTHR48021">
    <property type="match status" value="1"/>
</dbReference>
<dbReference type="Proteomes" id="UP001152799">
    <property type="component" value="Chromosome 5"/>
</dbReference>
<feature type="transmembrane region" description="Helical" evidence="10">
    <location>
        <begin position="334"/>
        <end position="355"/>
    </location>
</feature>
<accession>A0A9N9MQX0</accession>
<evidence type="ECO:0000256" key="4">
    <source>
        <dbReference type="ARBA" id="ARBA00022597"/>
    </source>
</evidence>
<keyword evidence="2 9" id="KW-0813">Transport</keyword>
<dbReference type="Pfam" id="PF00083">
    <property type="entry name" value="Sugar_tr"/>
    <property type="match status" value="1"/>
</dbReference>
<dbReference type="SUPFAM" id="SSF103473">
    <property type="entry name" value="MFS general substrate transporter"/>
    <property type="match status" value="1"/>
</dbReference>
<evidence type="ECO:0000259" key="11">
    <source>
        <dbReference type="PROSITE" id="PS50850"/>
    </source>
</evidence>
<evidence type="ECO:0000256" key="8">
    <source>
        <dbReference type="ARBA" id="ARBA00023180"/>
    </source>
</evidence>
<evidence type="ECO:0000313" key="13">
    <source>
        <dbReference type="Proteomes" id="UP001152799"/>
    </source>
</evidence>
<dbReference type="InterPro" id="IPR005828">
    <property type="entry name" value="MFS_sugar_transport-like"/>
</dbReference>
<dbReference type="OrthoDB" id="4142200at2759"/>
<feature type="transmembrane region" description="Helical" evidence="10">
    <location>
        <begin position="184"/>
        <end position="206"/>
    </location>
</feature>
<feature type="transmembrane region" description="Helical" evidence="10">
    <location>
        <begin position="404"/>
        <end position="426"/>
    </location>
</feature>
<keyword evidence="5 10" id="KW-0812">Transmembrane</keyword>
<dbReference type="EMBL" id="OU892281">
    <property type="protein sequence ID" value="CAG9769153.1"/>
    <property type="molecule type" value="Genomic_DNA"/>
</dbReference>
<evidence type="ECO:0000256" key="6">
    <source>
        <dbReference type="ARBA" id="ARBA00022989"/>
    </source>
</evidence>
<feature type="transmembrane region" description="Helical" evidence="10">
    <location>
        <begin position="266"/>
        <end position="290"/>
    </location>
</feature>
<comment type="similarity">
    <text evidence="9">Belongs to the major facilitator superfamily. Sugar transporter (TC 2.A.1.1) family.</text>
</comment>